<protein>
    <recommendedName>
        <fullName evidence="1">DUF6046 domain-containing protein</fullName>
    </recommendedName>
</protein>
<dbReference type="KEGG" id="orh:Ornrh_2241"/>
<dbReference type="GeneID" id="71570486"/>
<dbReference type="GeneID" id="97258993"/>
<sequence length="206" mass="23590">MDNRYNISQLFKMAFGVNNPVYLTNPLSKDVSEEPNYSTKVKEVELNEAERLSQMGTPVVFPIMFEAGNYKFYDEDSKLVSRELSEFWFPPATLVDFYRAKNITKTDVIGASGTVKEIYGFDDWSIRIRTICLSDNAMTSREYERRIIEWANVVQSVPVQGDLFGKKNIDNIVIESIDITSVEASPNVIPIELNCVSDEPFEIIFR</sequence>
<dbReference type="PATRIC" id="fig|867902.3.peg.2194"/>
<dbReference type="STRING" id="867902.Ornrh_2241"/>
<dbReference type="InterPro" id="IPR046109">
    <property type="entry name" value="DUF6046"/>
</dbReference>
<reference evidence="2 3" key="1">
    <citation type="submission" date="2012-06" db="EMBL/GenBank/DDBJ databases">
        <title>The complete genome of Ornithobacterium rhinotracheale DSM 15997.</title>
        <authorList>
            <consortium name="US DOE Joint Genome Institute (JGI-PGF)"/>
            <person name="Lucas S."/>
            <person name="Copeland A."/>
            <person name="Lapidus A."/>
            <person name="Goodwin L."/>
            <person name="Pitluck S."/>
            <person name="Peters L."/>
            <person name="Mikhailova N."/>
            <person name="Teshima H."/>
            <person name="Kyrpides N."/>
            <person name="Mavromatis K."/>
            <person name="Pagani I."/>
            <person name="Ivanova N."/>
            <person name="Ovchinnikova G."/>
            <person name="Zeytun A."/>
            <person name="Detter J.C."/>
            <person name="Han C."/>
            <person name="Land M."/>
            <person name="Hauser L."/>
            <person name="Markowitz V."/>
            <person name="Cheng J.-F."/>
            <person name="Hugenholtz P."/>
            <person name="Woyke T."/>
            <person name="Wu D."/>
            <person name="Lang E."/>
            <person name="Kopitz M."/>
            <person name="Brambilla E."/>
            <person name="Klenk H.-P."/>
            <person name="Eisen J.A."/>
        </authorList>
    </citation>
    <scope>NUCLEOTIDE SEQUENCE [LARGE SCALE GENOMIC DNA]</scope>
    <source>
        <strain evidence="3">ATCC 51463 / DSM 15997 / CCUG 23171 / LMG 9086</strain>
    </source>
</reference>
<feature type="domain" description="DUF6046" evidence="1">
    <location>
        <begin position="88"/>
        <end position="204"/>
    </location>
</feature>
<dbReference type="RefSeq" id="WP_014791873.1">
    <property type="nucleotide sequence ID" value="NC_018016.1"/>
</dbReference>
<accession>I4A338</accession>
<organism evidence="2 3">
    <name type="scientific">Ornithobacterium rhinotracheale (strain ATCC 51463 / DSM 15997 / CCUG 23171 / CIP 104009 / LMG 9086)</name>
    <dbReference type="NCBI Taxonomy" id="867902"/>
    <lineage>
        <taxon>Bacteria</taxon>
        <taxon>Pseudomonadati</taxon>
        <taxon>Bacteroidota</taxon>
        <taxon>Flavobacteriia</taxon>
        <taxon>Flavobacteriales</taxon>
        <taxon>Weeksellaceae</taxon>
        <taxon>Ornithobacterium</taxon>
    </lineage>
</organism>
<dbReference type="AlphaFoldDB" id="I4A338"/>
<dbReference type="EMBL" id="CP003283">
    <property type="protein sequence ID" value="AFL98372.1"/>
    <property type="molecule type" value="Genomic_DNA"/>
</dbReference>
<gene>
    <name evidence="2" type="ordered locus">Ornrh_2241</name>
</gene>
<evidence type="ECO:0000313" key="2">
    <source>
        <dbReference type="EMBL" id="AFL98372.1"/>
    </source>
</evidence>
<dbReference type="Proteomes" id="UP000006051">
    <property type="component" value="Chromosome"/>
</dbReference>
<dbReference type="Pfam" id="PF19512">
    <property type="entry name" value="DUF6046"/>
    <property type="match status" value="1"/>
</dbReference>
<proteinExistence type="predicted"/>
<evidence type="ECO:0000259" key="1">
    <source>
        <dbReference type="Pfam" id="PF19512"/>
    </source>
</evidence>
<name>I4A338_ORNRL</name>
<dbReference type="eggNOG" id="ENOG50339MF">
    <property type="taxonomic scope" value="Bacteria"/>
</dbReference>
<keyword evidence="3" id="KW-1185">Reference proteome</keyword>
<evidence type="ECO:0000313" key="3">
    <source>
        <dbReference type="Proteomes" id="UP000006051"/>
    </source>
</evidence>
<dbReference type="HOGENOM" id="CLU_1347699_0_0_10"/>